<feature type="region of interest" description="Disordered" evidence="1">
    <location>
        <begin position="250"/>
        <end position="292"/>
    </location>
</feature>
<organism evidence="2 3">
    <name type="scientific">Aquariibacter lacus</name>
    <dbReference type="NCBI Taxonomy" id="2801332"/>
    <lineage>
        <taxon>Bacteria</taxon>
        <taxon>Pseudomonadati</taxon>
        <taxon>Pseudomonadota</taxon>
        <taxon>Betaproteobacteria</taxon>
        <taxon>Burkholderiales</taxon>
        <taxon>Sphaerotilaceae</taxon>
        <taxon>Aquariibacter</taxon>
    </lineage>
</organism>
<evidence type="ECO:0000313" key="3">
    <source>
        <dbReference type="Proteomes" id="UP000643207"/>
    </source>
</evidence>
<gene>
    <name evidence="2" type="ORF">JI742_06200</name>
</gene>
<feature type="compositionally biased region" description="Low complexity" evidence="1">
    <location>
        <begin position="261"/>
        <end position="274"/>
    </location>
</feature>
<evidence type="ECO:0000256" key="1">
    <source>
        <dbReference type="SAM" id="MobiDB-lite"/>
    </source>
</evidence>
<dbReference type="RefSeq" id="WP_201824790.1">
    <property type="nucleotide sequence ID" value="NZ_JAERRA010000001.1"/>
</dbReference>
<protein>
    <submittedName>
        <fullName evidence="2">Flagellar biosynthesis protein</fullName>
    </submittedName>
</protein>
<accession>A0A9X1BR23</accession>
<keyword evidence="2" id="KW-0966">Cell projection</keyword>
<sequence length="292" mass="30685">MSASARMPEDQAAGLRRRFAAPTLRILPVIANPALAWGGLLLERLAGAAALLDRRTLVVDAGLHAREPGELARFDLAEAIEPLDRHLAYLAARGLPQQHVDAGGSTEAFLDALAEAAPEAELILLHAPAADLARLFGRAVRDGRAPLLRPLVLCDESGAALTEAYAALKLLALRAGLRTHELLLAAAPGSRLAPRIAASLARCADGFLGGVQQHWMGIDPAEPPEQPPAPALVQRLEALMACAYAPPVGEATRRRAEPQGRPVLAPLPALAREAGPPPAPRAAPAARHHAMR</sequence>
<proteinExistence type="predicted"/>
<name>A0A9X1BR23_9BURK</name>
<keyword evidence="3" id="KW-1185">Reference proteome</keyword>
<dbReference type="EMBL" id="JAERRA010000001">
    <property type="protein sequence ID" value="MBL0719479.1"/>
    <property type="molecule type" value="Genomic_DNA"/>
</dbReference>
<keyword evidence="2" id="KW-0969">Cilium</keyword>
<comment type="caution">
    <text evidence="2">The sequence shown here is derived from an EMBL/GenBank/DDBJ whole genome shotgun (WGS) entry which is preliminary data.</text>
</comment>
<dbReference type="Proteomes" id="UP000643207">
    <property type="component" value="Unassembled WGS sequence"/>
</dbReference>
<dbReference type="AlphaFoldDB" id="A0A9X1BR23"/>
<evidence type="ECO:0000313" key="2">
    <source>
        <dbReference type="EMBL" id="MBL0719479.1"/>
    </source>
</evidence>
<keyword evidence="2" id="KW-0282">Flagellum</keyword>
<reference evidence="2 3" key="1">
    <citation type="submission" date="2021-01" db="EMBL/GenBank/DDBJ databases">
        <title>Piscinibacter sp. Jin2 Genome sequencing and assembly.</title>
        <authorList>
            <person name="Kim I."/>
        </authorList>
    </citation>
    <scope>NUCLEOTIDE SEQUENCE [LARGE SCALE GENOMIC DNA]</scope>
    <source>
        <strain evidence="2 3">Jin2</strain>
    </source>
</reference>